<dbReference type="GO" id="GO:0005524">
    <property type="term" value="F:ATP binding"/>
    <property type="evidence" value="ECO:0007669"/>
    <property type="project" value="UniProtKB-KW"/>
</dbReference>
<evidence type="ECO:0000256" key="9">
    <source>
        <dbReference type="RuleBase" id="RU000492"/>
    </source>
</evidence>
<evidence type="ECO:0000256" key="6">
    <source>
        <dbReference type="ARBA" id="ARBA00022884"/>
    </source>
</evidence>
<dbReference type="GO" id="GO:0003724">
    <property type="term" value="F:RNA helicase activity"/>
    <property type="evidence" value="ECO:0007669"/>
    <property type="project" value="UniProtKB-EC"/>
</dbReference>
<accession>A0A077X101</accession>
<evidence type="ECO:0000259" key="12">
    <source>
        <dbReference type="PROSITE" id="PS51195"/>
    </source>
</evidence>
<dbReference type="EMBL" id="LK023379">
    <property type="protein sequence ID" value="CDS13169.1"/>
    <property type="molecule type" value="Genomic_DNA"/>
</dbReference>
<dbReference type="CDD" id="cd17963">
    <property type="entry name" value="DEADc_DDX19_DDX25"/>
    <property type="match status" value="1"/>
</dbReference>
<name>A0A077X101_9FUNG</name>
<evidence type="ECO:0000256" key="7">
    <source>
        <dbReference type="ARBA" id="ARBA00047984"/>
    </source>
</evidence>
<dbReference type="SUPFAM" id="SSF52540">
    <property type="entry name" value="P-loop containing nucleoside triphosphate hydrolases"/>
    <property type="match status" value="1"/>
</dbReference>
<dbReference type="InterPro" id="IPR014001">
    <property type="entry name" value="Helicase_ATP-bd"/>
</dbReference>
<dbReference type="SMART" id="SM00487">
    <property type="entry name" value="DEXDc"/>
    <property type="match status" value="1"/>
</dbReference>
<dbReference type="FunFam" id="3.40.50.300:FF:000849">
    <property type="entry name" value="ATP-dependent RNA helicase DBP5"/>
    <property type="match status" value="1"/>
</dbReference>
<dbReference type="PROSITE" id="PS51194">
    <property type="entry name" value="HELICASE_CTER"/>
    <property type="match status" value="1"/>
</dbReference>
<organism evidence="13">
    <name type="scientific">Lichtheimia ramosa</name>
    <dbReference type="NCBI Taxonomy" id="688394"/>
    <lineage>
        <taxon>Eukaryota</taxon>
        <taxon>Fungi</taxon>
        <taxon>Fungi incertae sedis</taxon>
        <taxon>Mucoromycota</taxon>
        <taxon>Mucoromycotina</taxon>
        <taxon>Mucoromycetes</taxon>
        <taxon>Mucorales</taxon>
        <taxon>Lichtheimiaceae</taxon>
        <taxon>Lichtheimia</taxon>
    </lineage>
</organism>
<dbReference type="InterPro" id="IPR001650">
    <property type="entry name" value="Helicase_C-like"/>
</dbReference>
<dbReference type="OrthoDB" id="10265785at2759"/>
<keyword evidence="4 9" id="KW-0347">Helicase</keyword>
<gene>
    <name evidence="13" type="ORF">LRAMOSA05347</name>
</gene>
<dbReference type="InterPro" id="IPR011545">
    <property type="entry name" value="DEAD/DEAH_box_helicase_dom"/>
</dbReference>
<dbReference type="InterPro" id="IPR027417">
    <property type="entry name" value="P-loop_NTPase"/>
</dbReference>
<dbReference type="PROSITE" id="PS51192">
    <property type="entry name" value="HELICASE_ATP_BIND_1"/>
    <property type="match status" value="1"/>
</dbReference>
<reference evidence="13" key="1">
    <citation type="journal article" date="2014" name="Genome Announc.">
        <title>De novo whole-genome sequence and genome annotation of Lichtheimia ramosa.</title>
        <authorList>
            <person name="Linde J."/>
            <person name="Schwartze V."/>
            <person name="Binder U."/>
            <person name="Lass-Florl C."/>
            <person name="Voigt K."/>
            <person name="Horn F."/>
        </authorList>
    </citation>
    <scope>NUCLEOTIDE SEQUENCE</scope>
    <source>
        <strain evidence="13">JMRC FSU:6197</strain>
    </source>
</reference>
<evidence type="ECO:0000313" key="13">
    <source>
        <dbReference type="EMBL" id="CDS13169.1"/>
    </source>
</evidence>
<keyword evidence="5 9" id="KW-0067">ATP-binding</keyword>
<evidence type="ECO:0000256" key="5">
    <source>
        <dbReference type="ARBA" id="ARBA00022840"/>
    </source>
</evidence>
<evidence type="ECO:0000256" key="3">
    <source>
        <dbReference type="ARBA" id="ARBA00022801"/>
    </source>
</evidence>
<dbReference type="Gene3D" id="3.40.50.300">
    <property type="entry name" value="P-loop containing nucleotide triphosphate hydrolases"/>
    <property type="match status" value="2"/>
</dbReference>
<dbReference type="PROSITE" id="PS51195">
    <property type="entry name" value="Q_MOTIF"/>
    <property type="match status" value="1"/>
</dbReference>
<keyword evidence="2 9" id="KW-0547">Nucleotide-binding</keyword>
<evidence type="ECO:0000256" key="4">
    <source>
        <dbReference type="ARBA" id="ARBA00022806"/>
    </source>
</evidence>
<dbReference type="Pfam" id="PF00271">
    <property type="entry name" value="Helicase_C"/>
    <property type="match status" value="1"/>
</dbReference>
<keyword evidence="3 9" id="KW-0378">Hydrolase</keyword>
<evidence type="ECO:0000256" key="1">
    <source>
        <dbReference type="ARBA" id="ARBA00012552"/>
    </source>
</evidence>
<evidence type="ECO:0000259" key="11">
    <source>
        <dbReference type="PROSITE" id="PS51194"/>
    </source>
</evidence>
<feature type="domain" description="Helicase C-terminal" evidence="11">
    <location>
        <begin position="304"/>
        <end position="464"/>
    </location>
</feature>
<dbReference type="GO" id="GO:0016787">
    <property type="term" value="F:hydrolase activity"/>
    <property type="evidence" value="ECO:0007669"/>
    <property type="project" value="UniProtKB-KW"/>
</dbReference>
<feature type="domain" description="DEAD-box RNA helicase Q" evidence="12">
    <location>
        <begin position="67"/>
        <end position="95"/>
    </location>
</feature>
<keyword evidence="6" id="KW-0694">RNA-binding</keyword>
<proteinExistence type="inferred from homology"/>
<evidence type="ECO:0000259" key="10">
    <source>
        <dbReference type="PROSITE" id="PS51192"/>
    </source>
</evidence>
<dbReference type="GO" id="GO:0003723">
    <property type="term" value="F:RNA binding"/>
    <property type="evidence" value="ECO:0007669"/>
    <property type="project" value="UniProtKB-KW"/>
</dbReference>
<dbReference type="InterPro" id="IPR014014">
    <property type="entry name" value="RNA_helicase_DEAD_Q_motif"/>
</dbReference>
<protein>
    <recommendedName>
        <fullName evidence="1">RNA helicase</fullName>
        <ecNumber evidence="1">3.6.4.13</ecNumber>
    </recommendedName>
</protein>
<dbReference type="Pfam" id="PF00270">
    <property type="entry name" value="DEAD"/>
    <property type="match status" value="1"/>
</dbReference>
<sequence length="472" mass="53222">MQECIFTVNLGLIDTLDNPQWPGNPTPTVRLADLTSENSRGLLDSSFPVNVVVGGIRQRSSPLDSVKSFEELGIKQELLQGLYAMGFSKPSKIQETALPLLLQDPPKNMIGQSQSGTGKTAAFSLNILNRIDPHVSRPQAIILSPSRELAKQTVDVIQQMGKYTSISTCLVVKGGSHRGRQISEHVIVGTPGSVMDSIRRRQLNTSNIKVFVLDEADNMLDQDGLGDQSIRIKGMIESQPQIVLFSATFPDNVRRFAPRFAPDAYEISLRREELSVDSIKQFYMDCKDEEHKYEVLCYLYDLLTVSQSIIFCRVSITILIQTTITDISFHKRRDSADEIARRMSAQGHAVLSLHGMMSPEERDQVMDHFRRGESKVLITTNVVSRGIDIMQVSLVVNYDMPLDANHNPDPETYLHRVGRTGRFGRTGVSINFVHDRDSWHHMRAIEEHFQKPITRVPTEDWEEVEKILKPVL</sequence>
<comment type="catalytic activity">
    <reaction evidence="7">
        <text>ATP + H2O = ADP + phosphate + H(+)</text>
        <dbReference type="Rhea" id="RHEA:13065"/>
        <dbReference type="ChEBI" id="CHEBI:15377"/>
        <dbReference type="ChEBI" id="CHEBI:15378"/>
        <dbReference type="ChEBI" id="CHEBI:30616"/>
        <dbReference type="ChEBI" id="CHEBI:43474"/>
        <dbReference type="ChEBI" id="CHEBI:456216"/>
        <dbReference type="EC" id="3.6.4.13"/>
    </reaction>
</comment>
<dbReference type="PROSITE" id="PS00039">
    <property type="entry name" value="DEAD_ATP_HELICASE"/>
    <property type="match status" value="1"/>
</dbReference>
<comment type="similarity">
    <text evidence="9">Belongs to the DEAD box helicase family.</text>
</comment>
<dbReference type="EC" id="3.6.4.13" evidence="1"/>
<dbReference type="SMART" id="SM00490">
    <property type="entry name" value="HELICc"/>
    <property type="match status" value="1"/>
</dbReference>
<dbReference type="CDD" id="cd18787">
    <property type="entry name" value="SF2_C_DEAD"/>
    <property type="match status" value="1"/>
</dbReference>
<dbReference type="PANTHER" id="PTHR47958">
    <property type="entry name" value="ATP-DEPENDENT RNA HELICASE DBP3"/>
    <property type="match status" value="1"/>
</dbReference>
<evidence type="ECO:0000256" key="8">
    <source>
        <dbReference type="PROSITE-ProRule" id="PRU00552"/>
    </source>
</evidence>
<dbReference type="AlphaFoldDB" id="A0A077X101"/>
<feature type="domain" description="Helicase ATP-binding" evidence="10">
    <location>
        <begin position="100"/>
        <end position="267"/>
    </location>
</feature>
<dbReference type="InterPro" id="IPR000629">
    <property type="entry name" value="RNA-helicase_DEAD-box_CS"/>
</dbReference>
<evidence type="ECO:0000256" key="2">
    <source>
        <dbReference type="ARBA" id="ARBA00022741"/>
    </source>
</evidence>
<feature type="short sequence motif" description="Q motif" evidence="8">
    <location>
        <begin position="67"/>
        <end position="95"/>
    </location>
</feature>